<sequence length="415" mass="50201">MSYYLYKLYIYYMSSETNKLINGPINIVRLEGHINGVKKVGYFFMDYHINIYQQTKCPSFTSQDIVQFLATNLNKATFPIDFMFEMQQSWIDSKRQIIHKDIYIREVLNFFNSQYNSKNGKVRYHFIDIRDYINDTTYLYFNNIKNIVHHMNQNNNYNVDDVNDLKFYLSNLTQELNYWKDVIFGNFDEIKSKTEKNLKRLNKDKEIDNTNVKQEIKEVPKFIYKIREKFKNKEIRNNLQDIFDFIKNSFDRIQEISSEMIQVLEKNSNAYIQSGVLRYDKFYKSYFWDNPTTTYVAPIKDITILLDKMDYVILTMFAMLTDIYFLRRFLDKDYIQHAIIYTGCSHSINYIQHLMTKYDFNITHVSYSLKTDLEELNKHLKKFTDTNDQREFEKNLYPPNLVQCSVFEHFPKNFE</sequence>
<reference evidence="2" key="1">
    <citation type="journal article" date="2017" name="Science">
        <title>Giant viruses with an expanded complement of translation system components.</title>
        <authorList>
            <person name="Schulz F."/>
            <person name="Yutin N."/>
            <person name="Ivanova N.N."/>
            <person name="Ortega D.R."/>
            <person name="Lee T.K."/>
            <person name="Vierheilig J."/>
            <person name="Daims H."/>
            <person name="Horn M."/>
            <person name="Wagner M."/>
            <person name="Jensen G.J."/>
            <person name="Kyrpides N.C."/>
            <person name="Koonin E.V."/>
            <person name="Woyke T."/>
        </authorList>
    </citation>
    <scope>NUCLEOTIDE SEQUENCE</scope>
    <source>
        <strain evidence="2">CTV1</strain>
    </source>
</reference>
<proteinExistence type="inferred from homology"/>
<name>A0A1V0SB73_9VIRU</name>
<dbReference type="InterPro" id="IPR043885">
    <property type="entry name" value="DUF5847"/>
</dbReference>
<dbReference type="Pfam" id="PF19165">
    <property type="entry name" value="DUF5847"/>
    <property type="match status" value="1"/>
</dbReference>
<evidence type="ECO:0000256" key="1">
    <source>
        <dbReference type="ARBA" id="ARBA00023598"/>
    </source>
</evidence>
<evidence type="ECO:0000313" key="2">
    <source>
        <dbReference type="EMBL" id="ARF08931.1"/>
    </source>
</evidence>
<accession>A0A1V0SB73</accession>
<protein>
    <submittedName>
        <fullName evidence="2">Uncharacterized protein</fullName>
    </submittedName>
</protein>
<comment type="similarity">
    <text evidence="1">Belongs to the mimivirus R160 family.</text>
</comment>
<gene>
    <name evidence="2" type="ORF">Catovirus_1_981</name>
</gene>
<organism evidence="2">
    <name type="scientific">Catovirus CTV1</name>
    <dbReference type="NCBI Taxonomy" id="1977631"/>
    <lineage>
        <taxon>Viruses</taxon>
        <taxon>Varidnaviria</taxon>
        <taxon>Bamfordvirae</taxon>
        <taxon>Nucleocytoviricota</taxon>
        <taxon>Megaviricetes</taxon>
        <taxon>Imitervirales</taxon>
        <taxon>Mimiviridae</taxon>
        <taxon>Klosneuvirinae</taxon>
        <taxon>Catovirus</taxon>
    </lineage>
</organism>
<dbReference type="EMBL" id="KY684083">
    <property type="protein sequence ID" value="ARF08931.1"/>
    <property type="molecule type" value="Genomic_DNA"/>
</dbReference>